<keyword evidence="2" id="KW-0812">Transmembrane</keyword>
<reference evidence="3 4" key="1">
    <citation type="submission" date="2015-11" db="EMBL/GenBank/DDBJ databases">
        <title>Genomic analysis of 38 Legionella species identifies large and diverse effector repertoires.</title>
        <authorList>
            <person name="Burstein D."/>
            <person name="Amaro F."/>
            <person name="Zusman T."/>
            <person name="Lifshitz Z."/>
            <person name="Cohen O."/>
            <person name="Gilbert J.A."/>
            <person name="Pupko T."/>
            <person name="Shuman H.A."/>
            <person name="Segal G."/>
        </authorList>
    </citation>
    <scope>NUCLEOTIDE SEQUENCE [LARGE SCALE GENOMIC DNA]</scope>
    <source>
        <strain evidence="3 4">ATCC 49508</strain>
    </source>
</reference>
<keyword evidence="2" id="KW-1133">Transmembrane helix</keyword>
<evidence type="ECO:0000256" key="1">
    <source>
        <dbReference type="SAM" id="MobiDB-lite"/>
    </source>
</evidence>
<feature type="compositionally biased region" description="Basic and acidic residues" evidence="1">
    <location>
        <begin position="404"/>
        <end position="422"/>
    </location>
</feature>
<dbReference type="AlphaFoldDB" id="A0A0W1A604"/>
<dbReference type="RefSeq" id="WP_058493757.1">
    <property type="nucleotide sequence ID" value="NZ_CBCRUR010000004.1"/>
</dbReference>
<evidence type="ECO:0000256" key="2">
    <source>
        <dbReference type="SAM" id="Phobius"/>
    </source>
</evidence>
<feature type="transmembrane region" description="Helical" evidence="2">
    <location>
        <begin position="252"/>
        <end position="273"/>
    </location>
</feature>
<comment type="caution">
    <text evidence="3">The sequence shown here is derived from an EMBL/GenBank/DDBJ whole genome shotgun (WGS) entry which is preliminary data.</text>
</comment>
<dbReference type="OrthoDB" id="5633853at2"/>
<proteinExistence type="predicted"/>
<keyword evidence="4" id="KW-1185">Reference proteome</keyword>
<organism evidence="3 4">
    <name type="scientific">Legionella worsleiensis</name>
    <dbReference type="NCBI Taxonomy" id="45076"/>
    <lineage>
        <taxon>Bacteria</taxon>
        <taxon>Pseudomonadati</taxon>
        <taxon>Pseudomonadota</taxon>
        <taxon>Gammaproteobacteria</taxon>
        <taxon>Legionellales</taxon>
        <taxon>Legionellaceae</taxon>
        <taxon>Legionella</taxon>
    </lineage>
</organism>
<dbReference type="EMBL" id="LNZC01000027">
    <property type="protein sequence ID" value="KTD76762.1"/>
    <property type="molecule type" value="Genomic_DNA"/>
</dbReference>
<feature type="transmembrane region" description="Helical" evidence="2">
    <location>
        <begin position="229"/>
        <end position="246"/>
    </location>
</feature>
<name>A0A0W1A604_9GAMM</name>
<keyword evidence="2" id="KW-0472">Membrane</keyword>
<feature type="region of interest" description="Disordered" evidence="1">
    <location>
        <begin position="373"/>
        <end position="465"/>
    </location>
</feature>
<dbReference type="Proteomes" id="UP000054662">
    <property type="component" value="Unassembled WGS sequence"/>
</dbReference>
<feature type="compositionally biased region" description="Polar residues" evidence="1">
    <location>
        <begin position="387"/>
        <end position="401"/>
    </location>
</feature>
<evidence type="ECO:0000313" key="4">
    <source>
        <dbReference type="Proteomes" id="UP000054662"/>
    </source>
</evidence>
<dbReference type="STRING" id="45076.Lwor_1987"/>
<gene>
    <name evidence="3" type="ORF">Lwor_1987</name>
</gene>
<evidence type="ECO:0000313" key="3">
    <source>
        <dbReference type="EMBL" id="KTD76762.1"/>
    </source>
</evidence>
<dbReference type="PATRIC" id="fig|45076.6.peg.2169"/>
<sequence>MKVRLDKSDYESISVKVVKQLRNILPDNEFAQQISILGPEFMAEPLRISTPSTRLDFELDPKHKEWINELKNEISSCSGTSKEKRIRMEQLESITLFGQILFAQSAALHFLDKTRECNRNRKLGDDTDLIHTRLDHLNVLIDKEGIQHGSSKLDTLKRRKAFDDELAAIKKEVKVSSLPEAKKNELLYNLAKTKDFYYQANDFNFQYADKPSRSYSDFVNKCERISSKISLVASLIAIGATALAFIPPLAPIMAPIALAASAISLALGAPFALKNVGTMLYNLIRFGAAPTPVELVTTALVGTSTLLVGVGGVVGHAVRTGVLQKTAQLITNSFNGLNTVTVATASAAGQFMVSRSMDKVALYKSQLEQIKSQKSQPDKVLEETELIQPSSEKTTSWTKATAKNMDKTKSSVDSDLDMKTEQAQEAAKARTRLGKVKLAEHRTSKKSSAEDDAPTLPFSSPSTSG</sequence>
<accession>A0A0W1A604</accession>
<protein>
    <submittedName>
        <fullName evidence="3">Uncharacterized protein</fullName>
    </submittedName>
</protein>